<dbReference type="PANTHER" id="PTHR47515:SF2">
    <property type="entry name" value="INTEGRASE CORE DOMAIN PROTEIN"/>
    <property type="match status" value="1"/>
</dbReference>
<sequence length="220" mass="24736">MTAICEAVGVARSNIAARTAGRPQQRRGRPPQPEDALLARIKSIIAEMPTYGYARVWAVLRREAREKGLEPVNRKRVYRVMRAHGLLLRRHCGSVDERRHDGRVAVDQSNMRWCSDGFEIACDNAERVRVAFALDCCDREAMGHIATTEGIKGEDVRDLMVGALEHRFGRINRLPTTIEWLTDNGSCYIAHETRRFARDIGLEPLTTPVESPQSNGMAEA</sequence>
<dbReference type="InterPro" id="IPR036397">
    <property type="entry name" value="RNaseH_sf"/>
</dbReference>
<accession>A0A2T4Y6M2</accession>
<reference evidence="2 3" key="1">
    <citation type="submission" date="2018-04" db="EMBL/GenBank/DDBJ databases">
        <title>Genomic Encyclopedia of Archaeal and Bacterial Type Strains, Phase II (KMG-II): from individual species to whole genera.</title>
        <authorList>
            <person name="Goeker M."/>
        </authorList>
    </citation>
    <scope>NUCLEOTIDE SEQUENCE [LARGE SCALE GENOMIC DNA]</scope>
    <source>
        <strain evidence="2 3">DSM 25521</strain>
    </source>
</reference>
<feature type="non-terminal residue" evidence="2">
    <location>
        <position position="220"/>
    </location>
</feature>
<gene>
    <name evidence="2" type="ORF">C8P69_1652</name>
</gene>
<dbReference type="Pfam" id="PF13276">
    <property type="entry name" value="HTH_21"/>
    <property type="match status" value="1"/>
</dbReference>
<dbReference type="Gene3D" id="3.30.420.10">
    <property type="entry name" value="Ribonuclease H-like superfamily/Ribonuclease H"/>
    <property type="match status" value="1"/>
</dbReference>
<keyword evidence="3" id="KW-1185">Reference proteome</keyword>
<dbReference type="InterPro" id="IPR012337">
    <property type="entry name" value="RNaseH-like_sf"/>
</dbReference>
<dbReference type="GO" id="GO:0015074">
    <property type="term" value="P:DNA integration"/>
    <property type="evidence" value="ECO:0007669"/>
    <property type="project" value="InterPro"/>
</dbReference>
<dbReference type="PROSITE" id="PS50994">
    <property type="entry name" value="INTEGRASE"/>
    <property type="match status" value="1"/>
</dbReference>
<dbReference type="AlphaFoldDB" id="A0A2T4Y6M2"/>
<dbReference type="InterPro" id="IPR025948">
    <property type="entry name" value="HTH-like_dom"/>
</dbReference>
<dbReference type="Pfam" id="PF00665">
    <property type="entry name" value="rve"/>
    <property type="match status" value="1"/>
</dbReference>
<name>A0A2T4Y6M2_9HYPH</name>
<dbReference type="Proteomes" id="UP000241808">
    <property type="component" value="Unassembled WGS sequence"/>
</dbReference>
<feature type="domain" description="Integrase catalytic" evidence="1">
    <location>
        <begin position="104"/>
        <end position="220"/>
    </location>
</feature>
<dbReference type="PANTHER" id="PTHR47515">
    <property type="entry name" value="LOW CALCIUM RESPONSE LOCUS PROTEIN T"/>
    <property type="match status" value="1"/>
</dbReference>
<dbReference type="EMBL" id="PZZL01000065">
    <property type="protein sequence ID" value="PTM38105.1"/>
    <property type="molecule type" value="Genomic_DNA"/>
</dbReference>
<dbReference type="InterPro" id="IPR001584">
    <property type="entry name" value="Integrase_cat-core"/>
</dbReference>
<proteinExistence type="predicted"/>
<protein>
    <submittedName>
        <fullName evidence="2">Putative transposase</fullName>
    </submittedName>
</protein>
<evidence type="ECO:0000259" key="1">
    <source>
        <dbReference type="PROSITE" id="PS50994"/>
    </source>
</evidence>
<dbReference type="GO" id="GO:0003676">
    <property type="term" value="F:nucleic acid binding"/>
    <property type="evidence" value="ECO:0007669"/>
    <property type="project" value="InterPro"/>
</dbReference>
<evidence type="ECO:0000313" key="3">
    <source>
        <dbReference type="Proteomes" id="UP000241808"/>
    </source>
</evidence>
<evidence type="ECO:0000313" key="2">
    <source>
        <dbReference type="EMBL" id="PTM38105.1"/>
    </source>
</evidence>
<comment type="caution">
    <text evidence="2">The sequence shown here is derived from an EMBL/GenBank/DDBJ whole genome shotgun (WGS) entry which is preliminary data.</text>
</comment>
<organism evidence="2 3">
    <name type="scientific">Phreatobacter oligotrophus</name>
    <dbReference type="NCBI Taxonomy" id="1122261"/>
    <lineage>
        <taxon>Bacteria</taxon>
        <taxon>Pseudomonadati</taxon>
        <taxon>Pseudomonadota</taxon>
        <taxon>Alphaproteobacteria</taxon>
        <taxon>Hyphomicrobiales</taxon>
        <taxon>Phreatobacteraceae</taxon>
        <taxon>Phreatobacter</taxon>
    </lineage>
</organism>
<dbReference type="OrthoDB" id="8080802at2"/>
<dbReference type="SUPFAM" id="SSF53098">
    <property type="entry name" value="Ribonuclease H-like"/>
    <property type="match status" value="1"/>
</dbReference>